<accession>E3IXR5</accession>
<dbReference type="PANTHER" id="PTHR33979">
    <property type="entry name" value="OS02G0221600 PROTEIN"/>
    <property type="match status" value="1"/>
</dbReference>
<dbReference type="HOGENOM" id="CLU_088222_0_0_11"/>
<dbReference type="KEGG" id="fri:FraEuI1c_2185"/>
<evidence type="ECO:0000256" key="1">
    <source>
        <dbReference type="SAM" id="Phobius"/>
    </source>
</evidence>
<feature type="transmembrane region" description="Helical" evidence="1">
    <location>
        <begin position="119"/>
        <end position="137"/>
    </location>
</feature>
<dbReference type="RefSeq" id="WP_013423343.1">
    <property type="nucleotide sequence ID" value="NC_014666.1"/>
</dbReference>
<dbReference type="eggNOG" id="ENOG502ZBQ3">
    <property type="taxonomic scope" value="Bacteria"/>
</dbReference>
<keyword evidence="1" id="KW-0472">Membrane</keyword>
<feature type="transmembrane region" description="Helical" evidence="1">
    <location>
        <begin position="143"/>
        <end position="162"/>
    </location>
</feature>
<dbReference type="PANTHER" id="PTHR33979:SF2">
    <property type="entry name" value="PEPTIDASE M50B-LIKE-DOMAIN-CONTAINING PROTEIN"/>
    <property type="match status" value="1"/>
</dbReference>
<dbReference type="InterPro" id="IPR049500">
    <property type="entry name" value="Peptidase_M50B-like"/>
</dbReference>
<feature type="transmembrane region" description="Helical" evidence="1">
    <location>
        <begin position="97"/>
        <end position="114"/>
    </location>
</feature>
<gene>
    <name evidence="2" type="ordered locus">FraEuI1c_2185</name>
</gene>
<dbReference type="Pfam" id="PF13398">
    <property type="entry name" value="Peptidase_M50B"/>
    <property type="match status" value="1"/>
</dbReference>
<reference evidence="2 3" key="1">
    <citation type="submission" date="2010-10" db="EMBL/GenBank/DDBJ databases">
        <title>Complete sequence of Frankia sp. EuI1c.</title>
        <authorList>
            <consortium name="US DOE Joint Genome Institute"/>
            <person name="Lucas S."/>
            <person name="Copeland A."/>
            <person name="Lapidus A."/>
            <person name="Cheng J.-F."/>
            <person name="Bruce D."/>
            <person name="Goodwin L."/>
            <person name="Pitluck S."/>
            <person name="Chertkov O."/>
            <person name="Detter J.C."/>
            <person name="Han C."/>
            <person name="Tapia R."/>
            <person name="Land M."/>
            <person name="Hauser L."/>
            <person name="Jeffries C."/>
            <person name="Kyrpides N."/>
            <person name="Ivanova N."/>
            <person name="Mikhailova N."/>
            <person name="Beauchemin N."/>
            <person name="Sen A."/>
            <person name="Sur S.A."/>
            <person name="Gtari M."/>
            <person name="Wall L."/>
            <person name="Tisa L."/>
            <person name="Woyke T."/>
        </authorList>
    </citation>
    <scope>NUCLEOTIDE SEQUENCE [LARGE SCALE GENOMIC DNA]</scope>
    <source>
        <strain evidence="3">DSM 45817 / CECT 9037 / EuI1c</strain>
    </source>
</reference>
<sequence length="215" mass="22088">MLVVAGLLALGTVASDRVWPQARHVVTIVHEAGHAVVALCAGRRLAGIRLHHDTSGVTVSSGRPTGPGVVCTVAAGYPAPALLGLAAAGLLSTGRTALLLQLFVVLLVGVLVVIRNGFGLLSVVVSMVVVLGVSILAPPALRAGFAAYVTWFLLIGGVRPVYEVSRTRRRRRDGLSDPDQLARLTGLPGGLWVTIFGAVALACLAGGTALLTGVW</sequence>
<keyword evidence="1" id="KW-1133">Transmembrane helix</keyword>
<dbReference type="Proteomes" id="UP000002484">
    <property type="component" value="Chromosome"/>
</dbReference>
<proteinExistence type="predicted"/>
<dbReference type="InParanoid" id="E3IXR5"/>
<evidence type="ECO:0000313" key="2">
    <source>
        <dbReference type="EMBL" id="ADP80224.1"/>
    </source>
</evidence>
<dbReference type="STRING" id="298654.FraEuI1c_2185"/>
<keyword evidence="1" id="KW-0812">Transmembrane</keyword>
<feature type="transmembrane region" description="Helical" evidence="1">
    <location>
        <begin position="191"/>
        <end position="214"/>
    </location>
</feature>
<keyword evidence="3" id="KW-1185">Reference proteome</keyword>
<dbReference type="AlphaFoldDB" id="E3IXR5"/>
<evidence type="ECO:0000313" key="3">
    <source>
        <dbReference type="Proteomes" id="UP000002484"/>
    </source>
</evidence>
<name>E3IXR5_PSEI1</name>
<dbReference type="EMBL" id="CP002299">
    <property type="protein sequence ID" value="ADP80224.1"/>
    <property type="molecule type" value="Genomic_DNA"/>
</dbReference>
<organism evidence="2 3">
    <name type="scientific">Pseudofrankia inefficax (strain DSM 45817 / CECT 9037 / DDB 130130 / EuI1c)</name>
    <name type="common">Frankia inefficax</name>
    <dbReference type="NCBI Taxonomy" id="298654"/>
    <lineage>
        <taxon>Bacteria</taxon>
        <taxon>Bacillati</taxon>
        <taxon>Actinomycetota</taxon>
        <taxon>Actinomycetes</taxon>
        <taxon>Frankiales</taxon>
        <taxon>Frankiaceae</taxon>
        <taxon>Pseudofrankia</taxon>
    </lineage>
</organism>
<protein>
    <submittedName>
        <fullName evidence="2">Putative integral membrane protein</fullName>
    </submittedName>
</protein>